<evidence type="ECO:0000313" key="2">
    <source>
        <dbReference type="Proteomes" id="UP000758603"/>
    </source>
</evidence>
<sequence length="307" mass="32939">MKPIDLIATFAAAAFASTGILLPLYEYPYGDAAIADWDAVVAAAVAYPKLDFHVIVNINSGPSYDPNPPAGIKDFAPYLGSLNAHGNVKLIGYIATKYGSKSTSEVQAAVDQYSAWTTAEAWTGTSYDIHLDGIFFDEIDTTTGQLEHNTQISRYAKSKFADKGGPIVLNPGTFVRNGSESLFDVADAVLEIEACYTRSAGRPDWDGYACDPSKSGYFPFTPGTLEKLGTNATRVARSSVVVHDFYNSWSPYTPVSEQMLQTYVDAVVAKGVHSFYLAQLGYLGNFTAEPASITTVARLAAAAQGFA</sequence>
<dbReference type="AlphaFoldDB" id="A0A9P8UJK9"/>
<keyword evidence="2" id="KW-1185">Reference proteome</keyword>
<protein>
    <submittedName>
        <fullName evidence="1">Spherulin 4-like cell surface</fullName>
    </submittedName>
</protein>
<comment type="caution">
    <text evidence="1">The sequence shown here is derived from an EMBL/GenBank/DDBJ whole genome shotgun (WGS) entry which is preliminary data.</text>
</comment>
<dbReference type="RefSeq" id="XP_045957571.1">
    <property type="nucleotide sequence ID" value="XM_046100242.1"/>
</dbReference>
<name>A0A9P8UJK9_9PEZI</name>
<reference evidence="1" key="1">
    <citation type="journal article" date="2021" name="Nat. Commun.">
        <title>Genetic determinants of endophytism in the Arabidopsis root mycobiome.</title>
        <authorList>
            <person name="Mesny F."/>
            <person name="Miyauchi S."/>
            <person name="Thiergart T."/>
            <person name="Pickel B."/>
            <person name="Atanasova L."/>
            <person name="Karlsson M."/>
            <person name="Huettel B."/>
            <person name="Barry K.W."/>
            <person name="Haridas S."/>
            <person name="Chen C."/>
            <person name="Bauer D."/>
            <person name="Andreopoulos W."/>
            <person name="Pangilinan J."/>
            <person name="LaButti K."/>
            <person name="Riley R."/>
            <person name="Lipzen A."/>
            <person name="Clum A."/>
            <person name="Drula E."/>
            <person name="Henrissat B."/>
            <person name="Kohler A."/>
            <person name="Grigoriev I.V."/>
            <person name="Martin F.M."/>
            <person name="Hacquard S."/>
        </authorList>
    </citation>
    <scope>NUCLEOTIDE SEQUENCE</scope>
    <source>
        <strain evidence="1">MPI-SDFR-AT-0073</strain>
    </source>
</reference>
<dbReference type="OrthoDB" id="5342184at2759"/>
<dbReference type="InterPro" id="IPR021986">
    <property type="entry name" value="Spherulin4"/>
</dbReference>
<dbReference type="Proteomes" id="UP000758603">
    <property type="component" value="Unassembled WGS sequence"/>
</dbReference>
<dbReference type="PANTHER" id="PTHR35040:SF9">
    <property type="entry name" value="4-LIKE CELL SURFACE PROTEIN, PUTATIVE (AFU_ORTHOLOGUE AFUA_4G14080)-RELATED"/>
    <property type="match status" value="1"/>
</dbReference>
<dbReference type="PANTHER" id="PTHR35040">
    <property type="match status" value="1"/>
</dbReference>
<dbReference type="Pfam" id="PF12138">
    <property type="entry name" value="Spherulin4"/>
    <property type="match status" value="1"/>
</dbReference>
<dbReference type="EMBL" id="JAGPXC010000005">
    <property type="protein sequence ID" value="KAH6653294.1"/>
    <property type="molecule type" value="Genomic_DNA"/>
</dbReference>
<evidence type="ECO:0000313" key="1">
    <source>
        <dbReference type="EMBL" id="KAH6653294.1"/>
    </source>
</evidence>
<accession>A0A9P8UJK9</accession>
<organism evidence="1 2">
    <name type="scientific">Truncatella angustata</name>
    <dbReference type="NCBI Taxonomy" id="152316"/>
    <lineage>
        <taxon>Eukaryota</taxon>
        <taxon>Fungi</taxon>
        <taxon>Dikarya</taxon>
        <taxon>Ascomycota</taxon>
        <taxon>Pezizomycotina</taxon>
        <taxon>Sordariomycetes</taxon>
        <taxon>Xylariomycetidae</taxon>
        <taxon>Amphisphaeriales</taxon>
        <taxon>Sporocadaceae</taxon>
        <taxon>Truncatella</taxon>
    </lineage>
</organism>
<gene>
    <name evidence="1" type="ORF">BKA67DRAFT_536981</name>
</gene>
<proteinExistence type="predicted"/>
<dbReference type="GeneID" id="70129134"/>